<sequence length="491" mass="57129">MVIRKPGDLVSQILREDEDLGFFTELLTDPQIPSIQSVAQAERTTTPPNSQRSAEDASIDRNIFIDNDYYETALRSEQITNARVPEQPTIRFHKMDTSRRNELAYYIKGLRRVGREVARYVKHYRELMHQIRQQESFLRDFPLRGLKPKRKSLLTTSNSIVRKMPSDAYENEAMKAIRLREDMPVLFRKVDTGTPRGLIPWLENASSESAHWVRMYQGDFDKAMNRIRMDSIYKFGLTNAVLKPVSMFQGGHSRKSTGVLHLTNIRLTPRRLLAALSYAVHQAQVNIDDLQERIHLVLETSVVERRANSIFDTIAALRTIISDALTIISFRAHMALDTNNSAVDVYKLHMHLRRALTTMVMARRGRGSVALLRNKLIQLRAFRENLFSGRKNRSIRDIHRRLQIIEARHHLSKKNMIRERNLMPANRRKLDPWMKRKVYPLKIMKVHASASMRGSGRMAVMRKLRPTRVRKIDKEYSAVRDLEELVRGWMG</sequence>
<proteinExistence type="predicted"/>
<dbReference type="EMBL" id="JAKJXO020000019">
    <property type="protein sequence ID" value="KAL1593347.1"/>
    <property type="molecule type" value="Genomic_DNA"/>
</dbReference>
<protein>
    <submittedName>
        <fullName evidence="1">Uncharacterized protein</fullName>
    </submittedName>
</protein>
<accession>A0ABR3QMH5</accession>
<evidence type="ECO:0000313" key="1">
    <source>
        <dbReference type="EMBL" id="KAL1593347.1"/>
    </source>
</evidence>
<dbReference type="Proteomes" id="UP001521785">
    <property type="component" value="Unassembled WGS sequence"/>
</dbReference>
<gene>
    <name evidence="1" type="ORF">SLS60_010955</name>
</gene>
<keyword evidence="2" id="KW-1185">Reference proteome</keyword>
<comment type="caution">
    <text evidence="1">The sequence shown here is derived from an EMBL/GenBank/DDBJ whole genome shotgun (WGS) entry which is preliminary data.</text>
</comment>
<reference evidence="1 2" key="1">
    <citation type="submission" date="2024-02" db="EMBL/GenBank/DDBJ databases">
        <title>De novo assembly and annotation of 12 fungi associated with fruit tree decline syndrome in Ontario, Canada.</title>
        <authorList>
            <person name="Sulman M."/>
            <person name="Ellouze W."/>
            <person name="Ilyukhin E."/>
        </authorList>
    </citation>
    <scope>NUCLEOTIDE SEQUENCE [LARGE SCALE GENOMIC DNA]</scope>
    <source>
        <strain evidence="1 2">M42-189</strain>
    </source>
</reference>
<evidence type="ECO:0000313" key="2">
    <source>
        <dbReference type="Proteomes" id="UP001521785"/>
    </source>
</evidence>
<organism evidence="1 2">
    <name type="scientific">Paraconiothyrium brasiliense</name>
    <dbReference type="NCBI Taxonomy" id="300254"/>
    <lineage>
        <taxon>Eukaryota</taxon>
        <taxon>Fungi</taxon>
        <taxon>Dikarya</taxon>
        <taxon>Ascomycota</taxon>
        <taxon>Pezizomycotina</taxon>
        <taxon>Dothideomycetes</taxon>
        <taxon>Pleosporomycetidae</taxon>
        <taxon>Pleosporales</taxon>
        <taxon>Massarineae</taxon>
        <taxon>Didymosphaeriaceae</taxon>
        <taxon>Paraconiothyrium</taxon>
    </lineage>
</organism>
<name>A0ABR3QMH5_9PLEO</name>